<evidence type="ECO:0000256" key="1">
    <source>
        <dbReference type="ARBA" id="ARBA00005990"/>
    </source>
</evidence>
<evidence type="ECO:0000256" key="3">
    <source>
        <dbReference type="ARBA" id="ARBA00022643"/>
    </source>
</evidence>
<dbReference type="PANTHER" id="PTHR43408">
    <property type="entry name" value="FMN REDUCTASE (NADPH)"/>
    <property type="match status" value="1"/>
</dbReference>
<evidence type="ECO:0000313" key="7">
    <source>
        <dbReference type="Proteomes" id="UP000317593"/>
    </source>
</evidence>
<gene>
    <name evidence="6" type="ORF">SAMN06265218_101281</name>
</gene>
<dbReference type="OrthoDB" id="9812295at2"/>
<proteinExistence type="inferred from homology"/>
<feature type="domain" description="NADPH-dependent FMN reductase-like" evidence="5">
    <location>
        <begin position="4"/>
        <end position="150"/>
    </location>
</feature>
<keyword evidence="7" id="KW-1185">Reference proteome</keyword>
<sequence>MSSLLGIAGSLSNPSKTRTAVETALQAAADAFDVETNLLHLADYDLATADGRKLDQYTGDTARALDLIINSDAFIIGTPVYRGSYSGILKNLFDLIPRGQWQSKHAPLENRPVGLIATGATDHHYLSISQELGPIASFFGSYQVGDGVYVNASQFKDHELKDEEIIGRLEVLGKATIELSRSIDQSTFLSSLGPQF</sequence>
<evidence type="ECO:0000256" key="2">
    <source>
        <dbReference type="ARBA" id="ARBA00022630"/>
    </source>
</evidence>
<reference evidence="6 7" key="1">
    <citation type="submission" date="2017-05" db="EMBL/GenBank/DDBJ databases">
        <authorList>
            <person name="Varghese N."/>
            <person name="Submissions S."/>
        </authorList>
    </citation>
    <scope>NUCLEOTIDE SEQUENCE [LARGE SCALE GENOMIC DNA]</scope>
    <source>
        <strain evidence="6 7">DSM 21194</strain>
    </source>
</reference>
<dbReference type="RefSeq" id="WP_142712742.1">
    <property type="nucleotide sequence ID" value="NZ_FXTH01000001.1"/>
</dbReference>
<keyword evidence="4" id="KW-0560">Oxidoreductase</keyword>
<keyword evidence="2" id="KW-0285">Flavoprotein</keyword>
<dbReference type="EMBL" id="FXTH01000001">
    <property type="protein sequence ID" value="SMO36996.1"/>
    <property type="molecule type" value="Genomic_DNA"/>
</dbReference>
<organism evidence="6 7">
    <name type="scientific">Fodinibius sediminis</name>
    <dbReference type="NCBI Taxonomy" id="1214077"/>
    <lineage>
        <taxon>Bacteria</taxon>
        <taxon>Pseudomonadati</taxon>
        <taxon>Balneolota</taxon>
        <taxon>Balneolia</taxon>
        <taxon>Balneolales</taxon>
        <taxon>Balneolaceae</taxon>
        <taxon>Fodinibius</taxon>
    </lineage>
</organism>
<dbReference type="GO" id="GO:0016491">
    <property type="term" value="F:oxidoreductase activity"/>
    <property type="evidence" value="ECO:0007669"/>
    <property type="project" value="UniProtKB-KW"/>
</dbReference>
<dbReference type="InterPro" id="IPR029039">
    <property type="entry name" value="Flavoprotein-like_sf"/>
</dbReference>
<evidence type="ECO:0000259" key="5">
    <source>
        <dbReference type="Pfam" id="PF03358"/>
    </source>
</evidence>
<accession>A0A521AQE7</accession>
<evidence type="ECO:0000313" key="6">
    <source>
        <dbReference type="EMBL" id="SMO36996.1"/>
    </source>
</evidence>
<name>A0A521AQE7_9BACT</name>
<dbReference type="Proteomes" id="UP000317593">
    <property type="component" value="Unassembled WGS sequence"/>
</dbReference>
<dbReference type="InterPro" id="IPR051814">
    <property type="entry name" value="NAD(P)H-dep_FMN_reductase"/>
</dbReference>
<dbReference type="InterPro" id="IPR005025">
    <property type="entry name" value="FMN_Rdtase-like_dom"/>
</dbReference>
<dbReference type="AlphaFoldDB" id="A0A521AQE7"/>
<comment type="similarity">
    <text evidence="1">Belongs to the SsuE family.</text>
</comment>
<dbReference type="Pfam" id="PF03358">
    <property type="entry name" value="FMN_red"/>
    <property type="match status" value="1"/>
</dbReference>
<dbReference type="SUPFAM" id="SSF52218">
    <property type="entry name" value="Flavoproteins"/>
    <property type="match status" value="1"/>
</dbReference>
<evidence type="ECO:0000256" key="4">
    <source>
        <dbReference type="ARBA" id="ARBA00023002"/>
    </source>
</evidence>
<dbReference type="Gene3D" id="3.40.50.360">
    <property type="match status" value="1"/>
</dbReference>
<dbReference type="PANTHER" id="PTHR43408:SF2">
    <property type="entry name" value="FMN REDUCTASE (NADPH)"/>
    <property type="match status" value="1"/>
</dbReference>
<protein>
    <submittedName>
        <fullName evidence="6">FMN reductase</fullName>
    </submittedName>
</protein>
<keyword evidence="3" id="KW-0288">FMN</keyword>